<proteinExistence type="predicted"/>
<feature type="chain" id="PRO_5014895383" evidence="1">
    <location>
        <begin position="32"/>
        <end position="80"/>
    </location>
</feature>
<protein>
    <submittedName>
        <fullName evidence="2">Putative secreted peptide</fullName>
    </submittedName>
</protein>
<dbReference type="EMBL" id="GGFM01010781">
    <property type="protein sequence ID" value="MBW31532.1"/>
    <property type="molecule type" value="Transcribed_RNA"/>
</dbReference>
<name>A0A2M3ZSR6_9DIPT</name>
<evidence type="ECO:0000313" key="2">
    <source>
        <dbReference type="EMBL" id="MBW31532.1"/>
    </source>
</evidence>
<accession>A0A2M3ZSR6</accession>
<reference evidence="2" key="1">
    <citation type="submission" date="2018-01" db="EMBL/GenBank/DDBJ databases">
        <title>An insight into the sialome of Amazonian anophelines.</title>
        <authorList>
            <person name="Ribeiro J.M."/>
            <person name="Scarpassa V."/>
            <person name="Calvo E."/>
        </authorList>
    </citation>
    <scope>NUCLEOTIDE SEQUENCE</scope>
    <source>
        <tissue evidence="2">Salivary glands</tissue>
    </source>
</reference>
<sequence>MGPWKGRPLAVWHWLLLRSCFLDHCPSRGHAAHQDPTHLHPAARAALCHRPSIRLVRSPLTIRVDSPGAPHSFSACCIAA</sequence>
<dbReference type="AlphaFoldDB" id="A0A2M3ZSR6"/>
<keyword evidence="1" id="KW-0732">Signal</keyword>
<evidence type="ECO:0000256" key="1">
    <source>
        <dbReference type="SAM" id="SignalP"/>
    </source>
</evidence>
<organism evidence="2">
    <name type="scientific">Anopheles braziliensis</name>
    <dbReference type="NCBI Taxonomy" id="58242"/>
    <lineage>
        <taxon>Eukaryota</taxon>
        <taxon>Metazoa</taxon>
        <taxon>Ecdysozoa</taxon>
        <taxon>Arthropoda</taxon>
        <taxon>Hexapoda</taxon>
        <taxon>Insecta</taxon>
        <taxon>Pterygota</taxon>
        <taxon>Neoptera</taxon>
        <taxon>Endopterygota</taxon>
        <taxon>Diptera</taxon>
        <taxon>Nematocera</taxon>
        <taxon>Culicoidea</taxon>
        <taxon>Culicidae</taxon>
        <taxon>Anophelinae</taxon>
        <taxon>Anopheles</taxon>
    </lineage>
</organism>
<feature type="signal peptide" evidence="1">
    <location>
        <begin position="1"/>
        <end position="31"/>
    </location>
</feature>